<proteinExistence type="predicted"/>
<sequence length="127" mass="14003">MPAWSWAIYHSFELLGDTLIEKVYRRDYSIGLAPPLQENSVLAKIPAKSSNSTFLRSCHAFATCNGNSHLSSIIPRPSTVSISLATPFTSLHPLPISPSHHDDAVHCCAQSDRDCLDYPTDLIESIH</sequence>
<dbReference type="Proteomes" id="UP000521872">
    <property type="component" value="Unassembled WGS sequence"/>
</dbReference>
<gene>
    <name evidence="1" type="ORF">D9613_011573</name>
</gene>
<protein>
    <submittedName>
        <fullName evidence="1">Uncharacterized protein</fullName>
    </submittedName>
</protein>
<reference evidence="1 2" key="1">
    <citation type="submission" date="2019-12" db="EMBL/GenBank/DDBJ databases">
        <authorList>
            <person name="Floudas D."/>
            <person name="Bentzer J."/>
            <person name="Ahren D."/>
            <person name="Johansson T."/>
            <person name="Persson P."/>
            <person name="Tunlid A."/>
        </authorList>
    </citation>
    <scope>NUCLEOTIDE SEQUENCE [LARGE SCALE GENOMIC DNA]</scope>
    <source>
        <strain evidence="1 2">CBS 102.39</strain>
    </source>
</reference>
<organism evidence="1 2">
    <name type="scientific">Agrocybe pediades</name>
    <dbReference type="NCBI Taxonomy" id="84607"/>
    <lineage>
        <taxon>Eukaryota</taxon>
        <taxon>Fungi</taxon>
        <taxon>Dikarya</taxon>
        <taxon>Basidiomycota</taxon>
        <taxon>Agaricomycotina</taxon>
        <taxon>Agaricomycetes</taxon>
        <taxon>Agaricomycetidae</taxon>
        <taxon>Agaricales</taxon>
        <taxon>Agaricineae</taxon>
        <taxon>Strophariaceae</taxon>
        <taxon>Agrocybe</taxon>
    </lineage>
</organism>
<evidence type="ECO:0000313" key="2">
    <source>
        <dbReference type="Proteomes" id="UP000521872"/>
    </source>
</evidence>
<comment type="caution">
    <text evidence="1">The sequence shown here is derived from an EMBL/GenBank/DDBJ whole genome shotgun (WGS) entry which is preliminary data.</text>
</comment>
<dbReference type="EMBL" id="JAACJL010000018">
    <property type="protein sequence ID" value="KAF4618214.1"/>
    <property type="molecule type" value="Genomic_DNA"/>
</dbReference>
<evidence type="ECO:0000313" key="1">
    <source>
        <dbReference type="EMBL" id="KAF4618214.1"/>
    </source>
</evidence>
<dbReference type="AlphaFoldDB" id="A0A8H4QVE5"/>
<accession>A0A8H4QVE5</accession>
<keyword evidence="2" id="KW-1185">Reference proteome</keyword>
<name>A0A8H4QVE5_9AGAR</name>